<accession>A0A4Z2GZ87</accession>
<gene>
    <name evidence="2" type="ORF">EYF80_031796</name>
</gene>
<dbReference type="AlphaFoldDB" id="A0A4Z2GZ87"/>
<dbReference type="Proteomes" id="UP000314294">
    <property type="component" value="Unassembled WGS sequence"/>
</dbReference>
<proteinExistence type="predicted"/>
<reference evidence="2 3" key="1">
    <citation type="submission" date="2019-03" db="EMBL/GenBank/DDBJ databases">
        <title>First draft genome of Liparis tanakae, snailfish: a comprehensive survey of snailfish specific genes.</title>
        <authorList>
            <person name="Kim W."/>
            <person name="Song I."/>
            <person name="Jeong J.-H."/>
            <person name="Kim D."/>
            <person name="Kim S."/>
            <person name="Ryu S."/>
            <person name="Song J.Y."/>
            <person name="Lee S.K."/>
        </authorList>
    </citation>
    <scope>NUCLEOTIDE SEQUENCE [LARGE SCALE GENOMIC DNA]</scope>
    <source>
        <tissue evidence="2">Muscle</tissue>
    </source>
</reference>
<protein>
    <submittedName>
        <fullName evidence="2">Uncharacterized protein</fullName>
    </submittedName>
</protein>
<comment type="caution">
    <text evidence="2">The sequence shown here is derived from an EMBL/GenBank/DDBJ whole genome shotgun (WGS) entry which is preliminary data.</text>
</comment>
<evidence type="ECO:0000313" key="2">
    <source>
        <dbReference type="EMBL" id="TNN57972.1"/>
    </source>
</evidence>
<keyword evidence="3" id="KW-1185">Reference proteome</keyword>
<feature type="compositionally biased region" description="Polar residues" evidence="1">
    <location>
        <begin position="129"/>
        <end position="142"/>
    </location>
</feature>
<organism evidence="2 3">
    <name type="scientific">Liparis tanakae</name>
    <name type="common">Tanaka's snailfish</name>
    <dbReference type="NCBI Taxonomy" id="230148"/>
    <lineage>
        <taxon>Eukaryota</taxon>
        <taxon>Metazoa</taxon>
        <taxon>Chordata</taxon>
        <taxon>Craniata</taxon>
        <taxon>Vertebrata</taxon>
        <taxon>Euteleostomi</taxon>
        <taxon>Actinopterygii</taxon>
        <taxon>Neopterygii</taxon>
        <taxon>Teleostei</taxon>
        <taxon>Neoteleostei</taxon>
        <taxon>Acanthomorphata</taxon>
        <taxon>Eupercaria</taxon>
        <taxon>Perciformes</taxon>
        <taxon>Cottioidei</taxon>
        <taxon>Cottales</taxon>
        <taxon>Liparidae</taxon>
        <taxon>Liparis</taxon>
    </lineage>
</organism>
<feature type="region of interest" description="Disordered" evidence="1">
    <location>
        <begin position="121"/>
        <end position="157"/>
    </location>
</feature>
<dbReference type="EMBL" id="SRLO01000392">
    <property type="protein sequence ID" value="TNN57972.1"/>
    <property type="molecule type" value="Genomic_DNA"/>
</dbReference>
<name>A0A4Z2GZ87_9TELE</name>
<evidence type="ECO:0000313" key="3">
    <source>
        <dbReference type="Proteomes" id="UP000314294"/>
    </source>
</evidence>
<sequence>MRVGVVGVVGVVGAGRRVEVWGCIGVRLVEVRRPCCREGQDGKVRGVFRRAVAILQRQQLGSQAAVLLQQAPVVFLIGGDELSFATRVVAGVLVAAAASLRFSVGEALFVFEGEGVTQEGSGQLARGSQDGNSLASEGQRLSQRPGLWSLHSQQRGH</sequence>
<evidence type="ECO:0000256" key="1">
    <source>
        <dbReference type="SAM" id="MobiDB-lite"/>
    </source>
</evidence>